<dbReference type="InterPro" id="IPR004804">
    <property type="entry name" value="TgtA"/>
</dbReference>
<dbReference type="AlphaFoldDB" id="A0A0X3BPU9"/>
<sequence length="483" mass="53938">MAITFEVIHKDIAGRVGKLRVNGRTVRTPALLPVVNPHLPLVTPREMQEMGVEALITNAYIFRRSTEFCDKALAEGLHSVLDFDGTIMTDSGSFQLSVYGEVEVSNRETLEFQQAIGSDIIVPLDIPTPPDAGRERAARELATTMDRIREARELFPDANLAGPVQGGIFTDLREEAGRAVQDLGFSFCPVGAVVPLMENYRYQELVEVVLAAKRGLSPATAVHLFGAGHPSMFALAVAMGCDLFDSAAYALFAREGRYITPHGSFKIDELAELPCPCKVCRSMTADELRRSEDRERLLALHNLYVTLAEIARIRQAVQDGTLWELVDERCRSHPRLLAGYRKLLAHATELEHHDNVSKRRFFYCGSESCRRTEVLRYHEVVPRIPIGERVLVSFDGREVPGFDTVLNFKPPFGPYPVELAETFPIGQSEVPEWDEDMVRSGCAGIRALMETHTESRFAVRCSEAWAQLVLNEVPGAEVYHERV</sequence>
<dbReference type="InterPro" id="IPR036511">
    <property type="entry name" value="TGT-like_sf"/>
</dbReference>
<dbReference type="NCBIfam" id="TIGR00449">
    <property type="entry name" value="tgt_general"/>
    <property type="match status" value="1"/>
</dbReference>
<comment type="similarity">
    <text evidence="6">Belongs to the archaeosine tRNA-ribosyltransferase family.</text>
</comment>
<dbReference type="InterPro" id="IPR050076">
    <property type="entry name" value="ArchSynthase1/Queuine_TRR"/>
</dbReference>
<dbReference type="OrthoDB" id="6871at2157"/>
<keyword evidence="2 6" id="KW-0808">Transferase</keyword>
<name>A0A0X3BPU9_9EURY</name>
<comment type="pathway">
    <text evidence="6">tRNA modification; archaeosine-tRNA biosynthesis.</text>
</comment>
<dbReference type="Gene3D" id="3.20.20.105">
    <property type="entry name" value="Queuine tRNA-ribosyltransferase-like"/>
    <property type="match status" value="1"/>
</dbReference>
<feature type="binding site" evidence="6">
    <location>
        <position position="280"/>
    </location>
    <ligand>
        <name>Zn(2+)</name>
        <dbReference type="ChEBI" id="CHEBI:29105"/>
    </ligand>
</feature>
<keyword evidence="4 6" id="KW-0479">Metal-binding</keyword>
<dbReference type="PANTHER" id="PTHR46499:SF1">
    <property type="entry name" value="QUEUINE TRNA-RIBOSYLTRANSFERASE"/>
    <property type="match status" value="1"/>
</dbReference>
<dbReference type="GeneID" id="27138231"/>
<dbReference type="EMBL" id="LT158599">
    <property type="protein sequence ID" value="CVK33840.1"/>
    <property type="molecule type" value="Genomic_DNA"/>
</dbReference>
<feature type="binding site" evidence="6">
    <location>
        <position position="275"/>
    </location>
    <ligand>
        <name>Zn(2+)</name>
        <dbReference type="ChEBI" id="CHEBI:29105"/>
    </ligand>
</feature>
<comment type="catalytic activity">
    <reaction evidence="6">
        <text>guanosine(15) in tRNA + 7-cyano-7-carbaguanine = 7-cyano-7-carbaguanosine(15) in tRNA + guanine</text>
        <dbReference type="Rhea" id="RHEA:43164"/>
        <dbReference type="Rhea" id="RHEA-COMP:10371"/>
        <dbReference type="Rhea" id="RHEA-COMP:10372"/>
        <dbReference type="ChEBI" id="CHEBI:16235"/>
        <dbReference type="ChEBI" id="CHEBI:45075"/>
        <dbReference type="ChEBI" id="CHEBI:74269"/>
        <dbReference type="ChEBI" id="CHEBI:82850"/>
        <dbReference type="EC" id="2.4.2.48"/>
    </reaction>
</comment>
<gene>
    <name evidence="6 7" type="primary">tgtA</name>
    <name evidence="7" type="ORF">MMAB1_2627</name>
</gene>
<dbReference type="SUPFAM" id="SSF88802">
    <property type="entry name" value="Pre-PUA domain"/>
    <property type="match status" value="1"/>
</dbReference>
<keyword evidence="3 6" id="KW-0819">tRNA processing</keyword>
<evidence type="ECO:0000256" key="6">
    <source>
        <dbReference type="HAMAP-Rule" id="MF_01634"/>
    </source>
</evidence>
<dbReference type="GO" id="GO:0005737">
    <property type="term" value="C:cytoplasm"/>
    <property type="evidence" value="ECO:0007669"/>
    <property type="project" value="TreeGrafter"/>
</dbReference>
<dbReference type="RefSeq" id="WP_062265005.1">
    <property type="nucleotide sequence ID" value="NZ_BSDU01000001.1"/>
</dbReference>
<comment type="cofactor">
    <cofactor evidence="6">
        <name>Zn(2+)</name>
        <dbReference type="ChEBI" id="CHEBI:29105"/>
    </cofactor>
    <text evidence="6">Binds 1 zinc ion per subunit.</text>
</comment>
<evidence type="ECO:0000313" key="7">
    <source>
        <dbReference type="EMBL" id="CVK33840.1"/>
    </source>
</evidence>
<proteinExistence type="inferred from homology"/>
<dbReference type="Pfam" id="PF01702">
    <property type="entry name" value="TGT"/>
    <property type="match status" value="1"/>
</dbReference>
<feature type="binding site" evidence="6">
    <location>
        <position position="192"/>
    </location>
    <ligand>
        <name>substrate</name>
    </ligand>
</feature>
<accession>A0A0X3BPU9</accession>
<keyword evidence="5 6" id="KW-0862">Zinc</keyword>
<feature type="binding site" evidence="6">
    <location>
        <position position="277"/>
    </location>
    <ligand>
        <name>Zn(2+)</name>
        <dbReference type="ChEBI" id="CHEBI:29105"/>
    </ligand>
</feature>
<comment type="function">
    <text evidence="6">Exchanges the guanine residue with 7-cyano-7-deazaguanine (preQ0) at position 15 in the dihydrouridine loop (D-loop) of archaeal tRNAs.</text>
</comment>
<evidence type="ECO:0000256" key="2">
    <source>
        <dbReference type="ARBA" id="ARBA00022679"/>
    </source>
</evidence>
<dbReference type="Proteomes" id="UP000069850">
    <property type="component" value="Chromosome 1"/>
</dbReference>
<dbReference type="InterPro" id="IPR002616">
    <property type="entry name" value="tRNA_ribo_trans-like"/>
</dbReference>
<dbReference type="KEGG" id="mema:MMAB1_2627"/>
<evidence type="ECO:0000256" key="1">
    <source>
        <dbReference type="ARBA" id="ARBA00022676"/>
    </source>
</evidence>
<evidence type="ECO:0000256" key="5">
    <source>
        <dbReference type="ARBA" id="ARBA00022833"/>
    </source>
</evidence>
<evidence type="ECO:0000256" key="3">
    <source>
        <dbReference type="ARBA" id="ARBA00022694"/>
    </source>
</evidence>
<dbReference type="SUPFAM" id="SSF51713">
    <property type="entry name" value="tRNA-guanine transglycosylase"/>
    <property type="match status" value="1"/>
</dbReference>
<feature type="active site" description="Nucleophile" evidence="6">
    <location>
        <position position="90"/>
    </location>
</feature>
<dbReference type="NCBIfam" id="TIGR00432">
    <property type="entry name" value="arcsn_tRNA_tgt"/>
    <property type="match status" value="1"/>
</dbReference>
<dbReference type="GO" id="GO:0016763">
    <property type="term" value="F:pentosyltransferase activity"/>
    <property type="evidence" value="ECO:0007669"/>
    <property type="project" value="UniProtKB-UniRule"/>
</dbReference>
<organism evidence="7 8">
    <name type="scientific">Methanoculleus bourgensis</name>
    <dbReference type="NCBI Taxonomy" id="83986"/>
    <lineage>
        <taxon>Archaea</taxon>
        <taxon>Methanobacteriati</taxon>
        <taxon>Methanobacteriota</taxon>
        <taxon>Stenosarchaea group</taxon>
        <taxon>Methanomicrobia</taxon>
        <taxon>Methanomicrobiales</taxon>
        <taxon>Methanomicrobiaceae</taxon>
        <taxon>Methanoculleus</taxon>
    </lineage>
</organism>
<dbReference type="EC" id="2.4.2.48" evidence="6"/>
<dbReference type="PANTHER" id="PTHR46499">
    <property type="entry name" value="QUEUINE TRNA-RIBOSYLTRANSFERASE"/>
    <property type="match status" value="1"/>
</dbReference>
<feature type="binding site" evidence="6">
    <location>
        <position position="125"/>
    </location>
    <ligand>
        <name>substrate</name>
    </ligand>
</feature>
<evidence type="ECO:0000313" key="8">
    <source>
        <dbReference type="Proteomes" id="UP000069850"/>
    </source>
</evidence>
<dbReference type="UniPathway" id="UPA00393"/>
<protein>
    <recommendedName>
        <fullName evidence="6">tRNA-guanine(15) transglycosylase</fullName>
        <ecNumber evidence="6">2.4.2.48</ecNumber>
    </recommendedName>
    <alternativeName>
        <fullName evidence="6">7-cyano-7-deazaguanine tRNA-ribosyltransferase</fullName>
    </alternativeName>
    <alternativeName>
        <fullName evidence="6">Archaeal tRNA-guanine transglycosylase</fullName>
    </alternativeName>
</protein>
<keyword evidence="1 6" id="KW-0328">Glycosyltransferase</keyword>
<evidence type="ECO:0000256" key="4">
    <source>
        <dbReference type="ARBA" id="ARBA00022723"/>
    </source>
</evidence>
<reference evidence="7 8" key="1">
    <citation type="submission" date="2016-01" db="EMBL/GenBank/DDBJ databases">
        <authorList>
            <person name="Manzoor S."/>
        </authorList>
    </citation>
    <scope>NUCLEOTIDE SEQUENCE [LARGE SCALE GENOMIC DNA]</scope>
    <source>
        <strain evidence="7">Methanoculleus sp MAB1</strain>
    </source>
</reference>
<dbReference type="HAMAP" id="MF_01634">
    <property type="entry name" value="TgtA_arch"/>
    <property type="match status" value="1"/>
</dbReference>
<dbReference type="GO" id="GO:0008270">
    <property type="term" value="F:zinc ion binding"/>
    <property type="evidence" value="ECO:0007669"/>
    <property type="project" value="UniProtKB-UniRule"/>
</dbReference>
<dbReference type="GO" id="GO:0002099">
    <property type="term" value="P:tRNA wobble guanine modification"/>
    <property type="evidence" value="ECO:0007669"/>
    <property type="project" value="TreeGrafter"/>
</dbReference>